<dbReference type="PRINTS" id="PR00368">
    <property type="entry name" value="FADPNR"/>
</dbReference>
<dbReference type="GO" id="GO:0050660">
    <property type="term" value="F:flavin adenine dinucleotide binding"/>
    <property type="evidence" value="ECO:0007669"/>
    <property type="project" value="TreeGrafter"/>
</dbReference>
<evidence type="ECO:0000313" key="4">
    <source>
        <dbReference type="Proteomes" id="UP001209878"/>
    </source>
</evidence>
<dbReference type="EMBL" id="JAODUO010000112">
    <property type="protein sequence ID" value="KAK2189228.1"/>
    <property type="molecule type" value="Genomic_DNA"/>
</dbReference>
<dbReference type="InterPro" id="IPR036188">
    <property type="entry name" value="FAD/NAD-bd_sf"/>
</dbReference>
<gene>
    <name evidence="3" type="ORF">NP493_113g04057</name>
</gene>
<accession>A0AAD9P6U0</accession>
<comment type="caution">
    <text evidence="3">The sequence shown here is derived from an EMBL/GenBank/DDBJ whole genome shotgun (WGS) entry which is preliminary data.</text>
</comment>
<dbReference type="Proteomes" id="UP001209878">
    <property type="component" value="Unassembled WGS sequence"/>
</dbReference>
<dbReference type="GO" id="GO:0004497">
    <property type="term" value="F:monooxygenase activity"/>
    <property type="evidence" value="ECO:0007669"/>
    <property type="project" value="TreeGrafter"/>
</dbReference>
<dbReference type="GO" id="GO:0005788">
    <property type="term" value="C:endoplasmic reticulum lumen"/>
    <property type="evidence" value="ECO:0007669"/>
    <property type="project" value="TreeGrafter"/>
</dbReference>
<reference evidence="3" key="1">
    <citation type="journal article" date="2023" name="Mol. Biol. Evol.">
        <title>Third-Generation Sequencing Reveals the Adaptive Role of the Epigenome in Three Deep-Sea Polychaetes.</title>
        <authorList>
            <person name="Perez M."/>
            <person name="Aroh O."/>
            <person name="Sun Y."/>
            <person name="Lan Y."/>
            <person name="Juniper S.K."/>
            <person name="Young C.R."/>
            <person name="Angers B."/>
            <person name="Qian P.Y."/>
        </authorList>
    </citation>
    <scope>NUCLEOTIDE SEQUENCE</scope>
    <source>
        <strain evidence="3">R07B-5</strain>
    </source>
</reference>
<feature type="signal peptide" evidence="2">
    <location>
        <begin position="1"/>
        <end position="18"/>
    </location>
</feature>
<proteinExistence type="predicted"/>
<protein>
    <recommendedName>
        <fullName evidence="5">FAD-dependent oxidoreductase domain-containing protein 2</fullName>
    </recommendedName>
</protein>
<feature type="chain" id="PRO_5042160728" description="FAD-dependent oxidoreductase domain-containing protein 2" evidence="2">
    <location>
        <begin position="19"/>
        <end position="615"/>
    </location>
</feature>
<dbReference type="GO" id="GO:0036503">
    <property type="term" value="P:ERAD pathway"/>
    <property type="evidence" value="ECO:0007669"/>
    <property type="project" value="TreeGrafter"/>
</dbReference>
<evidence type="ECO:0000256" key="1">
    <source>
        <dbReference type="ARBA" id="ARBA00023002"/>
    </source>
</evidence>
<keyword evidence="1" id="KW-0560">Oxidoreductase</keyword>
<evidence type="ECO:0000313" key="3">
    <source>
        <dbReference type="EMBL" id="KAK2189228.1"/>
    </source>
</evidence>
<evidence type="ECO:0008006" key="5">
    <source>
        <dbReference type="Google" id="ProtNLM"/>
    </source>
</evidence>
<dbReference type="InterPro" id="IPR050982">
    <property type="entry name" value="Auxin_biosynth/cation_transpt"/>
</dbReference>
<dbReference type="Gene3D" id="3.50.50.60">
    <property type="entry name" value="FAD/NAD(P)-binding domain"/>
    <property type="match status" value="2"/>
</dbReference>
<dbReference type="SUPFAM" id="SSF51905">
    <property type="entry name" value="FAD/NAD(P)-binding domain"/>
    <property type="match status" value="1"/>
</dbReference>
<keyword evidence="2" id="KW-0732">Signal</keyword>
<keyword evidence="4" id="KW-1185">Reference proteome</keyword>
<organism evidence="3 4">
    <name type="scientific">Ridgeia piscesae</name>
    <name type="common">Tubeworm</name>
    <dbReference type="NCBI Taxonomy" id="27915"/>
    <lineage>
        <taxon>Eukaryota</taxon>
        <taxon>Metazoa</taxon>
        <taxon>Spiralia</taxon>
        <taxon>Lophotrochozoa</taxon>
        <taxon>Annelida</taxon>
        <taxon>Polychaeta</taxon>
        <taxon>Sedentaria</taxon>
        <taxon>Canalipalpata</taxon>
        <taxon>Sabellida</taxon>
        <taxon>Siboglinidae</taxon>
        <taxon>Ridgeia</taxon>
    </lineage>
</organism>
<dbReference type="PROSITE" id="PS51257">
    <property type="entry name" value="PROKAR_LIPOPROTEIN"/>
    <property type="match status" value="1"/>
</dbReference>
<dbReference type="PANTHER" id="PTHR43539:SF23">
    <property type="entry name" value="FAD-DEPENDENT OXIDOREDUCTASE DOMAIN-CONTAINING PROTEIN 2"/>
    <property type="match status" value="1"/>
</dbReference>
<evidence type="ECO:0000256" key="2">
    <source>
        <dbReference type="SAM" id="SignalP"/>
    </source>
</evidence>
<dbReference type="AlphaFoldDB" id="A0AAD9P6U0"/>
<dbReference type="Pfam" id="PF13738">
    <property type="entry name" value="Pyr_redox_3"/>
    <property type="match status" value="1"/>
</dbReference>
<name>A0AAD9P6U0_RIDPI</name>
<sequence>MTSRVLMVLVTMVGCIQAADKYWDYIVVGAGPGGLQMGHFLQKAGRNYVLLERNSVVASFFQKYPRHDKLISINKRHTGKKNTEFNLRHDWNSLLSDDKSLLFRHYSKLFFPQRVQLLDYMADYQKKLGINVQFHTEVSNIRKETNATTNKTVFLMDDQNGNTLKCKVLIVASGLSKPVEPTFEGREFTENYSNVSINPDDYEGKTVVILGRGNSAFELAESIYGSTNFIHMIGRSRVRLSWATHYVGDLRAVNVALLDTYQLKSLDAVLEATVHEEAMRLVKVKDRLKVVVNMNGSEISLQNYDHFPMRELYDKVIVCFGFQFDNSIFSSSLNITKSEDEEDKFPLIGYDYQLRDVEDLYIAGGASHGPDYRKSSGGFIHGFRYTGSRPHRMLEWKYEGVPWPSISILSTDLLATIIKRINEGSGFYQMFGMLGDVMAIRSSGEEIEYLEEVPVNLLDRLSEITGHSYDEVIVLILQYGANYSGPDKDVFRSDRATAQPEISYKSNFLHPVFFHYRHLPTAEQMSSKTKYEILPRPDHMHHIVEDFLTLWDAPSSHHLPLRRYLETVLDRDLRTFYASDCFEMAMLHQMVPLYCQQYYLSGRGIVKAEPLFQQS</sequence>
<dbReference type="PANTHER" id="PTHR43539">
    <property type="entry name" value="FLAVIN-BINDING MONOOXYGENASE-LIKE PROTEIN (AFU_ORTHOLOGUE AFUA_4G09220)"/>
    <property type="match status" value="1"/>
</dbReference>